<evidence type="ECO:0000256" key="5">
    <source>
        <dbReference type="ARBA" id="ARBA00022857"/>
    </source>
</evidence>
<dbReference type="InterPro" id="IPR001796">
    <property type="entry name" value="DHFR_dom"/>
</dbReference>
<protein>
    <recommendedName>
        <fullName evidence="3 8">Dihydrofolate reductase</fullName>
        <ecNumber evidence="3 8">1.5.1.3</ecNumber>
    </recommendedName>
</protein>
<name>A0ABS5JP32_9BACT</name>
<dbReference type="Proteomes" id="UP000708576">
    <property type="component" value="Unassembled WGS sequence"/>
</dbReference>
<comment type="pathway">
    <text evidence="1 8">Cofactor biosynthesis; tetrahydrofolate biosynthesis; 5,6,7,8-tetrahydrofolate from 7,8-dihydrofolate: step 1/1.</text>
</comment>
<dbReference type="PANTHER" id="PTHR48069:SF3">
    <property type="entry name" value="DIHYDROFOLATE REDUCTASE"/>
    <property type="match status" value="1"/>
</dbReference>
<dbReference type="PIRSF" id="PIRSF000194">
    <property type="entry name" value="DHFR"/>
    <property type="match status" value="1"/>
</dbReference>
<evidence type="ECO:0000256" key="6">
    <source>
        <dbReference type="ARBA" id="ARBA00023002"/>
    </source>
</evidence>
<dbReference type="InterPro" id="IPR024072">
    <property type="entry name" value="DHFR-like_dom_sf"/>
</dbReference>
<comment type="catalytic activity">
    <reaction evidence="8">
        <text>(6S)-5,6,7,8-tetrahydrofolate + NADP(+) = 7,8-dihydrofolate + NADPH + H(+)</text>
        <dbReference type="Rhea" id="RHEA:15009"/>
        <dbReference type="ChEBI" id="CHEBI:15378"/>
        <dbReference type="ChEBI" id="CHEBI:57451"/>
        <dbReference type="ChEBI" id="CHEBI:57453"/>
        <dbReference type="ChEBI" id="CHEBI:57783"/>
        <dbReference type="ChEBI" id="CHEBI:58349"/>
        <dbReference type="EC" id="1.5.1.3"/>
    </reaction>
</comment>
<keyword evidence="4 8" id="KW-0554">One-carbon metabolism</keyword>
<keyword evidence="6 8" id="KW-0560">Oxidoreductase</keyword>
<dbReference type="RefSeq" id="WP_212211964.1">
    <property type="nucleotide sequence ID" value="NZ_JAGUCO010000001.1"/>
</dbReference>
<evidence type="ECO:0000313" key="10">
    <source>
        <dbReference type="EMBL" id="MBS2096673.1"/>
    </source>
</evidence>
<feature type="domain" description="DHFR" evidence="9">
    <location>
        <begin position="2"/>
        <end position="162"/>
    </location>
</feature>
<gene>
    <name evidence="10" type="ORF">KEM10_00200</name>
</gene>
<comment type="similarity">
    <text evidence="2 8">Belongs to the dihydrofolate reductase family.</text>
</comment>
<accession>A0ABS5JP32</accession>
<dbReference type="Gene3D" id="3.40.430.10">
    <property type="entry name" value="Dihydrofolate Reductase, subunit A"/>
    <property type="match status" value="1"/>
</dbReference>
<dbReference type="PRINTS" id="PR00070">
    <property type="entry name" value="DHFR"/>
</dbReference>
<evidence type="ECO:0000256" key="8">
    <source>
        <dbReference type="PIRNR" id="PIRNR000194"/>
    </source>
</evidence>
<dbReference type="EMBL" id="JAGUCO010000001">
    <property type="protein sequence ID" value="MBS2096673.1"/>
    <property type="molecule type" value="Genomic_DNA"/>
</dbReference>
<organism evidence="10 11">
    <name type="scientific">Carboxylicivirga linearis</name>
    <dbReference type="NCBI Taxonomy" id="1628157"/>
    <lineage>
        <taxon>Bacteria</taxon>
        <taxon>Pseudomonadati</taxon>
        <taxon>Bacteroidota</taxon>
        <taxon>Bacteroidia</taxon>
        <taxon>Marinilabiliales</taxon>
        <taxon>Marinilabiliaceae</taxon>
        <taxon>Carboxylicivirga</taxon>
    </lineage>
</organism>
<dbReference type="InterPro" id="IPR012259">
    <property type="entry name" value="DHFR"/>
</dbReference>
<keyword evidence="5 8" id="KW-0521">NADP</keyword>
<comment type="function">
    <text evidence="7 8">Key enzyme in folate metabolism. Catalyzes an essential reaction for de novo glycine and purine synthesis, and for DNA precursor synthesis.</text>
</comment>
<dbReference type="PANTHER" id="PTHR48069">
    <property type="entry name" value="DIHYDROFOLATE REDUCTASE"/>
    <property type="match status" value="1"/>
</dbReference>
<keyword evidence="11" id="KW-1185">Reference proteome</keyword>
<evidence type="ECO:0000256" key="2">
    <source>
        <dbReference type="ARBA" id="ARBA00009539"/>
    </source>
</evidence>
<evidence type="ECO:0000256" key="7">
    <source>
        <dbReference type="ARBA" id="ARBA00025067"/>
    </source>
</evidence>
<evidence type="ECO:0000256" key="4">
    <source>
        <dbReference type="ARBA" id="ARBA00022563"/>
    </source>
</evidence>
<sequence length="169" mass="18927">MILAMIVAVDEQNGIGKDGDQLAYISSDLKRFKELTTGHTILMGRKTFEALPKGALPKRRNIVITHQKDYKAPGAEVVKSIGEAIAICSDDQKVFVIGGGEVYKAFLPEADELYITQIHHTFDNVDVFFPEYKGLGWKETHREDNLHDEKSGFTFSYVNLKSAGRFDCV</sequence>
<evidence type="ECO:0000259" key="9">
    <source>
        <dbReference type="PROSITE" id="PS51330"/>
    </source>
</evidence>
<dbReference type="PROSITE" id="PS51330">
    <property type="entry name" value="DHFR_2"/>
    <property type="match status" value="1"/>
</dbReference>
<dbReference type="CDD" id="cd00209">
    <property type="entry name" value="DHFR"/>
    <property type="match status" value="1"/>
</dbReference>
<proteinExistence type="inferred from homology"/>
<dbReference type="EC" id="1.5.1.3" evidence="3 8"/>
<dbReference type="SUPFAM" id="SSF53597">
    <property type="entry name" value="Dihydrofolate reductase-like"/>
    <property type="match status" value="1"/>
</dbReference>
<evidence type="ECO:0000256" key="3">
    <source>
        <dbReference type="ARBA" id="ARBA00012856"/>
    </source>
</evidence>
<comment type="caution">
    <text evidence="10">The sequence shown here is derived from an EMBL/GenBank/DDBJ whole genome shotgun (WGS) entry which is preliminary data.</text>
</comment>
<dbReference type="Pfam" id="PF00186">
    <property type="entry name" value="DHFR_1"/>
    <property type="match status" value="1"/>
</dbReference>
<reference evidence="10 11" key="1">
    <citation type="journal article" date="2015" name="Int. J. Syst. Evol. Microbiol.">
        <title>Carboxylicivirga linearis sp. nov., isolated from a sea cucumber culture pond.</title>
        <authorList>
            <person name="Wang F.Q."/>
            <person name="Zhou Y.X."/>
            <person name="Lin X.Z."/>
            <person name="Chen G.J."/>
            <person name="Du Z.J."/>
        </authorList>
    </citation>
    <scope>NUCLEOTIDE SEQUENCE [LARGE SCALE GENOMIC DNA]</scope>
    <source>
        <strain evidence="10 11">FB218</strain>
    </source>
</reference>
<evidence type="ECO:0000313" key="11">
    <source>
        <dbReference type="Proteomes" id="UP000708576"/>
    </source>
</evidence>
<evidence type="ECO:0000256" key="1">
    <source>
        <dbReference type="ARBA" id="ARBA00004903"/>
    </source>
</evidence>